<gene>
    <name evidence="1" type="ORF">RHIZ70_2959</name>
</gene>
<protein>
    <recommendedName>
        <fullName evidence="3">DUF982 domain-containing protein</fullName>
    </recommendedName>
</protein>
<dbReference type="Proteomes" id="UP000254764">
    <property type="component" value="Unassembled WGS sequence"/>
</dbReference>
<evidence type="ECO:0000313" key="1">
    <source>
        <dbReference type="EMBL" id="SSC67251.1"/>
    </source>
</evidence>
<accession>A0A376AHE5</accession>
<evidence type="ECO:0008006" key="3">
    <source>
        <dbReference type="Google" id="ProtNLM"/>
    </source>
</evidence>
<dbReference type="AlphaFoldDB" id="A0A376AHE5"/>
<dbReference type="InterPro" id="IPR010385">
    <property type="entry name" value="DUF982"/>
</dbReference>
<keyword evidence="2" id="KW-1185">Reference proteome</keyword>
<reference evidence="2" key="1">
    <citation type="submission" date="2018-07" db="EMBL/GenBank/DDBJ databases">
        <authorList>
            <person name="Peiro R."/>
            <person name="Begona"/>
            <person name="Cbmso G."/>
            <person name="Lopez M."/>
            <person name="Gonzalez S."/>
        </authorList>
    </citation>
    <scope>NUCLEOTIDE SEQUENCE [LARGE SCALE GENOMIC DNA]</scope>
</reference>
<proteinExistence type="predicted"/>
<dbReference type="RefSeq" id="WP_181903977.1">
    <property type="nucleotide sequence ID" value="NZ_UEYP01000003.1"/>
</dbReference>
<dbReference type="STRING" id="1336235.GCA_000518785_04115"/>
<name>A0A376AHE5_9HYPH</name>
<organism evidence="1 2">
    <name type="scientific">Ciceribacter selenitireducens ATCC BAA-1503</name>
    <dbReference type="NCBI Taxonomy" id="1336235"/>
    <lineage>
        <taxon>Bacteria</taxon>
        <taxon>Pseudomonadati</taxon>
        <taxon>Pseudomonadota</taxon>
        <taxon>Alphaproteobacteria</taxon>
        <taxon>Hyphomicrobiales</taxon>
        <taxon>Rhizobiaceae</taxon>
        <taxon>Ciceribacter</taxon>
    </lineage>
</organism>
<dbReference type="EMBL" id="UEYP01000003">
    <property type="protein sequence ID" value="SSC67251.1"/>
    <property type="molecule type" value="Genomic_DNA"/>
</dbReference>
<dbReference type="Gene3D" id="6.10.250.730">
    <property type="match status" value="1"/>
</dbReference>
<dbReference type="Pfam" id="PF06169">
    <property type="entry name" value="DUF982"/>
    <property type="match status" value="1"/>
</dbReference>
<sequence length="99" mass="10722">MPPGNSTWTDPVELTLQSGLERTFREPYDALYFLEEEWPTRSGAAYERAKRWCRLAIETDEAADVARKAFIAAARQAGMLAGAGVGRGNSSAGGRMAVA</sequence>
<evidence type="ECO:0000313" key="2">
    <source>
        <dbReference type="Proteomes" id="UP000254764"/>
    </source>
</evidence>